<evidence type="ECO:0000259" key="3">
    <source>
        <dbReference type="Pfam" id="PF25000"/>
    </source>
</evidence>
<reference evidence="5 6" key="1">
    <citation type="submission" date="2015-01" db="EMBL/GenBank/DDBJ databases">
        <title>The Genome Sequence of Rhinocladiella mackenzie CBS 650.93.</title>
        <authorList>
            <consortium name="The Broad Institute Genomics Platform"/>
            <person name="Cuomo C."/>
            <person name="de Hoog S."/>
            <person name="Gorbushina A."/>
            <person name="Stielow B."/>
            <person name="Teixiera M."/>
            <person name="Abouelleil A."/>
            <person name="Chapman S.B."/>
            <person name="Priest M."/>
            <person name="Young S.K."/>
            <person name="Wortman J."/>
            <person name="Nusbaum C."/>
            <person name="Birren B."/>
        </authorList>
    </citation>
    <scope>NUCLEOTIDE SEQUENCE [LARGE SCALE GENOMIC DNA]</scope>
    <source>
        <strain evidence="5 6">CBS 650.93</strain>
    </source>
</reference>
<dbReference type="InterPro" id="IPR058925">
    <property type="entry name" value="zf-C2H2_AcuF"/>
</dbReference>
<dbReference type="STRING" id="1442369.A0A0D2J3H5"/>
<dbReference type="SUPFAM" id="SSF48452">
    <property type="entry name" value="TPR-like"/>
    <property type="match status" value="1"/>
</dbReference>
<dbReference type="InterPro" id="IPR056681">
    <property type="entry name" value="DUF7779"/>
</dbReference>
<dbReference type="EMBL" id="KN847475">
    <property type="protein sequence ID" value="KIX10281.1"/>
    <property type="molecule type" value="Genomic_DNA"/>
</dbReference>
<sequence>MASIYKRADDCLNQFKLLVKIENEVREAGKTEAQDLGFGELRADEQLARFEMWASNIGVFADGHASLDYRVRDRDDAKQLMIEFLGTLGDFIHRGSNNKAEIVGSSLISIVSKATESLSPNQMQSQDAGAFPSGDGPEQSLSSLSSPFQGTESDSLAAALPPTNLGLFEQRLQVIERTIDRLYRLSKLIRQPSILSHNPKAENFPITDDEDNNIDEQFRKFAVECVAHKFPDVSKELKERLGNGIVTRRKRFLYRQKHQRKLSTRTIMADSKQEQQKGPVPKGDGQSTIRGTRAVLESSNQAMKGPKGTLGGAALPSQTSASGMARTSIHIDMTENDEESNQSTTFTNTPVDPGGTTTFIPDPPKPTPGSKEFECPYCCIILPISYAKASKWRRHVMRDLEPYACVFEKCPDHNLFFRDRSSWIAHMRNTHTTRWVCTSGPHSPCQFRTDQEYEDHMWEAHAGTFTKSQLPLLKKRSRIPSSTTFRACPLCRWRPSEDELRSHLSNLTQDEPPSFDIDKMASERITKHLASHLELLSVRALPWPESPGDESDESVESKHAQEGTDQTEDDSSAIYRAQLVSSSQTSQIHDDEHGSDDSSIVIVDEDSEKNSSTAESYAETWDFIPHPAYYGHDRDPVLQPLLRKWYFDIAPSADAVSVNLPAYIVPVDRDKNFHARTQALKTIRQSLCPDPHVEGSNVKPTSFPRCFAVHGPGGMGKTQVAAQFVTSHRHTFDAVLWVYAENTYKILQDFNSIAIGLGLISEDHIDAKDLYFTRDLVKRWLVNPLKHLDENESPGLERASWLLVFDGVEDGEVLNEFWPYDGPGSILITSRNPHSWSTSLELRPWNVNEATEFLLRITGREVSDEERASAVTIARRLGGLPLALAQMGGIIAHKSMSFGQFLRLYDEKESQQELLQWFVDSARPRPSNYEHNVASVWAFDSLGKGTNLLSVLSMLDPDGIPENLFLDKPAESDHPDLVELKRDYKTAKNELLARSLMTESKREKKIFVHRLVQDVSRTRMTTSEMRSVFLTCVRLISSKWPFESLGWRHGIARWEKCDELFPHVQRLKDLFPEVATSIDSFEDYEFARLLIDAGWYRHERGSPTDAVQFNNVAQGICESMKLRILEDPECASDEPGILSQLNYSLNEIHHNRGCIDLETNDPVNALKYLKLFNEKMIKELGRKPSRNDMRLAISWNELGNAYMLNRNWPKGEECFLKSIEEMKQLRDFQPTMISLPLANLGLAYWLQGKLEDAVETLTKGLEDRQKALGLDDRDSFITGRFFHALGNVRGSQGNQDEALSYHRRTVEHYKITLGNRHHRTADAFVKVADHNIRMHQYEMAEALLNHALEAYSSSNHFLPEKARASFKRAEALRGLGRDEEADLEVSKCFKIYTLLFRELIRSKVANAEYRKTQESELTSKDVTSFIAFWSR</sequence>
<dbReference type="VEuPathDB" id="FungiDB:Z518_01363"/>
<organism evidence="5 6">
    <name type="scientific">Rhinocladiella mackenziei CBS 650.93</name>
    <dbReference type="NCBI Taxonomy" id="1442369"/>
    <lineage>
        <taxon>Eukaryota</taxon>
        <taxon>Fungi</taxon>
        <taxon>Dikarya</taxon>
        <taxon>Ascomycota</taxon>
        <taxon>Pezizomycotina</taxon>
        <taxon>Eurotiomycetes</taxon>
        <taxon>Chaetothyriomycetidae</taxon>
        <taxon>Chaetothyriales</taxon>
        <taxon>Herpotrichiellaceae</taxon>
        <taxon>Rhinocladiella</taxon>
    </lineage>
</organism>
<dbReference type="Gene3D" id="3.40.50.300">
    <property type="entry name" value="P-loop containing nucleotide triphosphate hydrolases"/>
    <property type="match status" value="1"/>
</dbReference>
<dbReference type="GO" id="GO:0043531">
    <property type="term" value="F:ADP binding"/>
    <property type="evidence" value="ECO:0007669"/>
    <property type="project" value="InterPro"/>
</dbReference>
<feature type="region of interest" description="Disordered" evidence="1">
    <location>
        <begin position="257"/>
        <end position="289"/>
    </location>
</feature>
<evidence type="ECO:0000256" key="1">
    <source>
        <dbReference type="SAM" id="MobiDB-lite"/>
    </source>
</evidence>
<feature type="compositionally biased region" description="Polar residues" evidence="1">
    <location>
        <begin position="139"/>
        <end position="154"/>
    </location>
</feature>
<evidence type="ECO:0008006" key="7">
    <source>
        <dbReference type="Google" id="ProtNLM"/>
    </source>
</evidence>
<dbReference type="Pfam" id="PF25000">
    <property type="entry name" value="DUF7779"/>
    <property type="match status" value="1"/>
</dbReference>
<dbReference type="Pfam" id="PF26082">
    <property type="entry name" value="zf-C2H2_AcuF"/>
    <property type="match status" value="1"/>
</dbReference>
<dbReference type="PRINTS" id="PR00364">
    <property type="entry name" value="DISEASERSIST"/>
</dbReference>
<evidence type="ECO:0000313" key="6">
    <source>
        <dbReference type="Proteomes" id="UP000053617"/>
    </source>
</evidence>
<dbReference type="PANTHER" id="PTHR35391">
    <property type="entry name" value="C2H2-TYPE DOMAIN-CONTAINING PROTEIN-RELATED"/>
    <property type="match status" value="1"/>
</dbReference>
<dbReference type="InterPro" id="IPR002182">
    <property type="entry name" value="NB-ARC"/>
</dbReference>
<evidence type="ECO:0000313" key="5">
    <source>
        <dbReference type="EMBL" id="KIX10281.1"/>
    </source>
</evidence>
<feature type="compositionally biased region" description="Polar residues" evidence="1">
    <location>
        <begin position="341"/>
        <end position="356"/>
    </location>
</feature>
<feature type="region of interest" description="Disordered" evidence="1">
    <location>
        <begin position="542"/>
        <end position="601"/>
    </location>
</feature>
<dbReference type="Pfam" id="PF00931">
    <property type="entry name" value="NB-ARC"/>
    <property type="match status" value="1"/>
</dbReference>
<evidence type="ECO:0000259" key="4">
    <source>
        <dbReference type="Pfam" id="PF26082"/>
    </source>
</evidence>
<evidence type="ECO:0000259" key="2">
    <source>
        <dbReference type="Pfam" id="PF00931"/>
    </source>
</evidence>
<dbReference type="Proteomes" id="UP000053617">
    <property type="component" value="Unassembled WGS sequence"/>
</dbReference>
<dbReference type="InterPro" id="IPR027417">
    <property type="entry name" value="P-loop_NTPase"/>
</dbReference>
<feature type="domain" description="DUF7779" evidence="3">
    <location>
        <begin position="937"/>
        <end position="1024"/>
    </location>
</feature>
<dbReference type="PANTHER" id="PTHR35391:SF7">
    <property type="entry name" value="C2H2-TYPE DOMAIN-CONTAINING PROTEIN"/>
    <property type="match status" value="1"/>
</dbReference>
<feature type="region of interest" description="Disordered" evidence="1">
    <location>
        <begin position="118"/>
        <end position="155"/>
    </location>
</feature>
<name>A0A0D2J3H5_9EURO</name>
<dbReference type="SMART" id="SM00028">
    <property type="entry name" value="TPR"/>
    <property type="match status" value="4"/>
</dbReference>
<dbReference type="RefSeq" id="XP_013277417.1">
    <property type="nucleotide sequence ID" value="XM_013421963.1"/>
</dbReference>
<feature type="compositionally biased region" description="Polar residues" evidence="1">
    <location>
        <begin position="118"/>
        <end position="127"/>
    </location>
</feature>
<dbReference type="Pfam" id="PF13374">
    <property type="entry name" value="TPR_10"/>
    <property type="match status" value="1"/>
</dbReference>
<feature type="region of interest" description="Disordered" evidence="1">
    <location>
        <begin position="302"/>
        <end position="321"/>
    </location>
</feature>
<keyword evidence="6" id="KW-1185">Reference proteome</keyword>
<dbReference type="HOGENOM" id="CLU_004693_0_0_1"/>
<dbReference type="GeneID" id="25289434"/>
<feature type="region of interest" description="Disordered" evidence="1">
    <location>
        <begin position="335"/>
        <end position="356"/>
    </location>
</feature>
<dbReference type="InterPro" id="IPR011990">
    <property type="entry name" value="TPR-like_helical_dom_sf"/>
</dbReference>
<gene>
    <name evidence="5" type="ORF">Z518_01363</name>
</gene>
<proteinExistence type="predicted"/>
<dbReference type="InterPro" id="IPR019734">
    <property type="entry name" value="TPR_rpt"/>
</dbReference>
<dbReference type="Gene3D" id="1.25.40.10">
    <property type="entry name" value="Tetratricopeptide repeat domain"/>
    <property type="match status" value="1"/>
</dbReference>
<feature type="domain" description="Oxidoreductase acuF-like C2H2 type zinc-finger" evidence="4">
    <location>
        <begin position="371"/>
        <end position="400"/>
    </location>
</feature>
<dbReference type="Pfam" id="PF13424">
    <property type="entry name" value="TPR_12"/>
    <property type="match status" value="1"/>
</dbReference>
<protein>
    <recommendedName>
        <fullName evidence="7">NB-ARC domain-containing protein</fullName>
    </recommendedName>
</protein>
<dbReference type="OrthoDB" id="6161812at2759"/>
<feature type="domain" description="NB-ARC" evidence="2">
    <location>
        <begin position="706"/>
        <end position="781"/>
    </location>
</feature>
<accession>A0A0D2J3H5</accession>
<dbReference type="SUPFAM" id="SSF52540">
    <property type="entry name" value="P-loop containing nucleoside triphosphate hydrolases"/>
    <property type="match status" value="1"/>
</dbReference>